<dbReference type="Pfam" id="PF01025">
    <property type="entry name" value="GrpE"/>
    <property type="match status" value="1"/>
</dbReference>
<evidence type="ECO:0000256" key="1">
    <source>
        <dbReference type="ARBA" id="ARBA00023186"/>
    </source>
</evidence>
<keyword evidence="1" id="KW-0143">Chaperone</keyword>
<evidence type="ECO:0000313" key="3">
    <source>
        <dbReference type="Proteomes" id="UP001205185"/>
    </source>
</evidence>
<evidence type="ECO:0000313" key="2">
    <source>
        <dbReference type="EMBL" id="MCP2270322.1"/>
    </source>
</evidence>
<dbReference type="InterPro" id="IPR000740">
    <property type="entry name" value="GrpE"/>
</dbReference>
<dbReference type="Proteomes" id="UP001205185">
    <property type="component" value="Unassembled WGS sequence"/>
</dbReference>
<comment type="caution">
    <text evidence="2">The sequence shown here is derived from an EMBL/GenBank/DDBJ whole genome shotgun (WGS) entry which is preliminary data.</text>
</comment>
<gene>
    <name evidence="2" type="ORF">LV75_002823</name>
</gene>
<protein>
    <submittedName>
        <fullName evidence="2">GrpE protein</fullName>
    </submittedName>
</protein>
<proteinExistence type="predicted"/>
<organism evidence="2 3">
    <name type="scientific">Actinokineospora diospyrosa</name>
    <dbReference type="NCBI Taxonomy" id="103728"/>
    <lineage>
        <taxon>Bacteria</taxon>
        <taxon>Bacillati</taxon>
        <taxon>Actinomycetota</taxon>
        <taxon>Actinomycetes</taxon>
        <taxon>Pseudonocardiales</taxon>
        <taxon>Pseudonocardiaceae</taxon>
        <taxon>Actinokineospora</taxon>
    </lineage>
</organism>
<dbReference type="EMBL" id="JAMTCO010000007">
    <property type="protein sequence ID" value="MCP2270322.1"/>
    <property type="molecule type" value="Genomic_DNA"/>
</dbReference>
<dbReference type="RefSeq" id="WP_253887313.1">
    <property type="nucleotide sequence ID" value="NZ_BAAAVB010000009.1"/>
</dbReference>
<keyword evidence="3" id="KW-1185">Reference proteome</keyword>
<dbReference type="Gene3D" id="2.30.22.10">
    <property type="entry name" value="Head domain of nucleotide exchange factor GrpE"/>
    <property type="match status" value="1"/>
</dbReference>
<name>A0ABT1ICH1_9PSEU</name>
<accession>A0ABT1ICH1</accession>
<dbReference type="SUPFAM" id="SSF51064">
    <property type="entry name" value="Head domain of nucleotide exchange factor GrpE"/>
    <property type="match status" value="1"/>
</dbReference>
<dbReference type="InterPro" id="IPR009012">
    <property type="entry name" value="GrpE_head"/>
</dbReference>
<sequence>MASWFKGKRKDEDSTIEVRAEVIAEADQEVVEVVAHEELSDDFRVEPTLVSIAPEVYDQAVAERRALVSLALYAHDRARSSGVAERIEEGLADVGVLAVRPDGDRFDPAHHEAGGTLVTEDEGLQGTVAETEVVGFSDRGQVLRPPIVTVYTGKAATA</sequence>
<reference evidence="2 3" key="1">
    <citation type="submission" date="2022-06" db="EMBL/GenBank/DDBJ databases">
        <title>Genomic Encyclopedia of Archaeal and Bacterial Type Strains, Phase II (KMG-II): from individual species to whole genera.</title>
        <authorList>
            <person name="Goeker M."/>
        </authorList>
    </citation>
    <scope>NUCLEOTIDE SEQUENCE [LARGE SCALE GENOMIC DNA]</scope>
    <source>
        <strain evidence="2 3">DSM 44255</strain>
    </source>
</reference>